<dbReference type="Pfam" id="PF05787">
    <property type="entry name" value="PhoX"/>
    <property type="match status" value="1"/>
</dbReference>
<sequence length="463" mass="50297">MSISRRNFLKQAGAVSVGFSGLHLLMGAGFGFSSAFNSPAAEGYGPLQEDPDGIFDLPDGFSYKIVSRFGEIMDDGFRLPHVPDGMAAFPGKNGLTVVVRNHEVNADAPDHDGPFIPGKSSGFDHSKVYDWGGGKPALGGTTNLIYDTKNQKVVRQFLSLAGTIRNCAGGPTPWNTWITCEETVQKADGHFEKDHGFVFEVPASTNPELYHAQPIKEMGRFNHEAVAVDPNSGVVYLTEDRSDGLLYRFIPNKKGELLEGGELQALIVKDQRSLDTRNWEAARTVELNTSLEVEWITMENVLAPDDDLRHRGFEKGAAKFARGEGMWYGNGTVFFACTNGGRAKKGQIWKYTPSPYEATGEESGAPGKLELFVEPNDATVIENADNLTVSPWGDLIVCEDGDGDQYLVGVTPEGSLYKFGRNALNESELAGATFSPDGSTLFFNIQKAGLTLAVTGPWKTHKA</sequence>
<accession>A0A2N0VEB0</accession>
<dbReference type="AlphaFoldDB" id="A0A2N0VEB0"/>
<name>A0A2N0VEB0_9BACT</name>
<dbReference type="SUPFAM" id="SSF63825">
    <property type="entry name" value="YWTD domain"/>
    <property type="match status" value="1"/>
</dbReference>
<dbReference type="Proteomes" id="UP000233398">
    <property type="component" value="Unassembled WGS sequence"/>
</dbReference>
<dbReference type="RefSeq" id="WP_101074142.1">
    <property type="nucleotide sequence ID" value="NZ_PISP01000006.1"/>
</dbReference>
<dbReference type="PROSITE" id="PS51318">
    <property type="entry name" value="TAT"/>
    <property type="match status" value="1"/>
</dbReference>
<evidence type="ECO:0000313" key="2">
    <source>
        <dbReference type="Proteomes" id="UP000233398"/>
    </source>
</evidence>
<keyword evidence="2" id="KW-1185">Reference proteome</keyword>
<dbReference type="EMBL" id="PISP01000006">
    <property type="protein sequence ID" value="PKD42458.1"/>
    <property type="molecule type" value="Genomic_DNA"/>
</dbReference>
<reference evidence="1 2" key="1">
    <citation type="submission" date="2017-11" db="EMBL/GenBank/DDBJ databases">
        <title>Rhodohalobacter 15182 sp. nov., isolated from a salt lake.</title>
        <authorList>
            <person name="Han S."/>
        </authorList>
    </citation>
    <scope>NUCLEOTIDE SEQUENCE [LARGE SCALE GENOMIC DNA]</scope>
    <source>
        <strain evidence="1 2">15182</strain>
    </source>
</reference>
<protein>
    <submittedName>
        <fullName evidence="1">Phosphatase</fullName>
    </submittedName>
</protein>
<dbReference type="PANTHER" id="PTHR35399:SF4">
    <property type="entry name" value="MEMBRANE PROTEIN"/>
    <property type="match status" value="1"/>
</dbReference>
<evidence type="ECO:0000313" key="1">
    <source>
        <dbReference type="EMBL" id="PKD42458.1"/>
    </source>
</evidence>
<dbReference type="InterPro" id="IPR008557">
    <property type="entry name" value="PhoX"/>
</dbReference>
<organism evidence="1 2">
    <name type="scientific">Rhodohalobacter barkolensis</name>
    <dbReference type="NCBI Taxonomy" id="2053187"/>
    <lineage>
        <taxon>Bacteria</taxon>
        <taxon>Pseudomonadati</taxon>
        <taxon>Balneolota</taxon>
        <taxon>Balneolia</taxon>
        <taxon>Balneolales</taxon>
        <taxon>Balneolaceae</taxon>
        <taxon>Rhodohalobacter</taxon>
    </lineage>
</organism>
<dbReference type="PANTHER" id="PTHR35399">
    <property type="entry name" value="SLR8030 PROTEIN"/>
    <property type="match status" value="1"/>
</dbReference>
<gene>
    <name evidence="1" type="ORF">CWD77_13650</name>
</gene>
<dbReference type="InterPro" id="IPR006311">
    <property type="entry name" value="TAT_signal"/>
</dbReference>
<comment type="caution">
    <text evidence="1">The sequence shown here is derived from an EMBL/GenBank/DDBJ whole genome shotgun (WGS) entry which is preliminary data.</text>
</comment>
<proteinExistence type="predicted"/>
<dbReference type="OrthoDB" id="9801383at2"/>